<feature type="region of interest" description="Disordered" evidence="9">
    <location>
        <begin position="312"/>
        <end position="347"/>
    </location>
</feature>
<feature type="region of interest" description="Disordered" evidence="9">
    <location>
        <begin position="41"/>
        <end position="68"/>
    </location>
</feature>
<protein>
    <recommendedName>
        <fullName evidence="11">Fucosyltransferase N-terminal domain-containing protein</fullName>
    </recommendedName>
</protein>
<sequence>RRVVVLVMVVVVVMVWAWGSSPSSRFSLTTIRHQVTRSILSSHQDNDDNNNNNNDPPSSPPNNNYYLPPDNLTQSYLMPLEALQEPPLAPHHPHPPEQPPSSSSLKIILLWNKFFGMDHYEFGLGREPFVRAGCPETRCWVTTNRSVLAHPNTHHPNTRTRKSRSHPNKHHPNTRTRKSRSHPDTRTRKSRSHPDTHPDTRSPHALIWHTYDTDTSFPKYRSPTIPYIYFSMECPEILRRFGVDLTPYKNIFNWTFTYRRDSDVVLPYGEVMKLQHRDDSWDNIDFAEGKTKLVAWVASNCNTTSRRERQGWALTTPTPGSSDGVGGFSPFLPDIHPTGETKRGWRE</sequence>
<dbReference type="GO" id="GO:0008417">
    <property type="term" value="F:fucosyltransferase activity"/>
    <property type="evidence" value="ECO:0007669"/>
    <property type="project" value="InterPro"/>
</dbReference>
<keyword evidence="3" id="KW-0812">Transmembrane</keyword>
<accession>A0AAE1G0T3</accession>
<dbReference type="InterPro" id="IPR038577">
    <property type="entry name" value="GT10-like_C_sf"/>
</dbReference>
<evidence type="ECO:0000259" key="11">
    <source>
        <dbReference type="Pfam" id="PF17039"/>
    </source>
</evidence>
<keyword evidence="6" id="KW-0333">Golgi apparatus</keyword>
<keyword evidence="4" id="KW-0735">Signal-anchor</keyword>
<gene>
    <name evidence="12" type="ORF">Pcinc_011458</name>
</gene>
<dbReference type="Pfam" id="PF17039">
    <property type="entry name" value="Glyco_tran_10_N"/>
    <property type="match status" value="1"/>
</dbReference>
<evidence type="ECO:0000256" key="5">
    <source>
        <dbReference type="ARBA" id="ARBA00022989"/>
    </source>
</evidence>
<feature type="compositionally biased region" description="Basic residues" evidence="9">
    <location>
        <begin position="152"/>
        <end position="180"/>
    </location>
</feature>
<evidence type="ECO:0000256" key="7">
    <source>
        <dbReference type="ARBA" id="ARBA00023136"/>
    </source>
</evidence>
<keyword evidence="5" id="KW-1133">Transmembrane helix</keyword>
<feature type="compositionally biased region" description="Low complexity" evidence="9">
    <location>
        <begin position="49"/>
        <end position="68"/>
    </location>
</feature>
<evidence type="ECO:0000256" key="4">
    <source>
        <dbReference type="ARBA" id="ARBA00022968"/>
    </source>
</evidence>
<feature type="domain" description="Fucosyltransferase N-terminal" evidence="11">
    <location>
        <begin position="204"/>
        <end position="269"/>
    </location>
</feature>
<dbReference type="InterPro" id="IPR031481">
    <property type="entry name" value="Glyco_tran_10_N"/>
</dbReference>
<evidence type="ECO:0000256" key="6">
    <source>
        <dbReference type="ARBA" id="ARBA00023034"/>
    </source>
</evidence>
<dbReference type="Gene3D" id="3.40.50.11660">
    <property type="entry name" value="Glycosyl transferase family 10, C-terminal domain"/>
    <property type="match status" value="1"/>
</dbReference>
<comment type="pathway">
    <text evidence="2">Protein modification; protein glycosylation.</text>
</comment>
<keyword evidence="13" id="KW-1185">Reference proteome</keyword>
<feature type="signal peptide" evidence="10">
    <location>
        <begin position="1"/>
        <end position="19"/>
    </location>
</feature>
<evidence type="ECO:0000256" key="2">
    <source>
        <dbReference type="ARBA" id="ARBA00004922"/>
    </source>
</evidence>
<evidence type="ECO:0000256" key="10">
    <source>
        <dbReference type="SAM" id="SignalP"/>
    </source>
</evidence>
<dbReference type="SUPFAM" id="SSF53756">
    <property type="entry name" value="UDP-Glycosyltransferase/glycogen phosphorylase"/>
    <property type="match status" value="1"/>
</dbReference>
<organism evidence="12 13">
    <name type="scientific">Petrolisthes cinctipes</name>
    <name type="common">Flat porcelain crab</name>
    <dbReference type="NCBI Taxonomy" id="88211"/>
    <lineage>
        <taxon>Eukaryota</taxon>
        <taxon>Metazoa</taxon>
        <taxon>Ecdysozoa</taxon>
        <taxon>Arthropoda</taxon>
        <taxon>Crustacea</taxon>
        <taxon>Multicrustacea</taxon>
        <taxon>Malacostraca</taxon>
        <taxon>Eumalacostraca</taxon>
        <taxon>Eucarida</taxon>
        <taxon>Decapoda</taxon>
        <taxon>Pleocyemata</taxon>
        <taxon>Anomura</taxon>
        <taxon>Galatheoidea</taxon>
        <taxon>Porcellanidae</taxon>
        <taxon>Petrolisthes</taxon>
    </lineage>
</organism>
<keyword evidence="7" id="KW-0472">Membrane</keyword>
<feature type="compositionally biased region" description="Basic and acidic residues" evidence="9">
    <location>
        <begin position="181"/>
        <end position="201"/>
    </location>
</feature>
<keyword evidence="8" id="KW-0325">Glycoprotein</keyword>
<evidence type="ECO:0000313" key="12">
    <source>
        <dbReference type="EMBL" id="KAK3884247.1"/>
    </source>
</evidence>
<comment type="subcellular location">
    <subcellularLocation>
        <location evidence="1">Golgi apparatus</location>
        <location evidence="1">Golgi stack membrane</location>
        <topology evidence="1">Single-pass type II membrane protein</topology>
    </subcellularLocation>
</comment>
<evidence type="ECO:0000256" key="1">
    <source>
        <dbReference type="ARBA" id="ARBA00004447"/>
    </source>
</evidence>
<dbReference type="GO" id="GO:0032580">
    <property type="term" value="C:Golgi cisterna membrane"/>
    <property type="evidence" value="ECO:0007669"/>
    <property type="project" value="UniProtKB-SubCell"/>
</dbReference>
<dbReference type="AlphaFoldDB" id="A0AAE1G0T3"/>
<dbReference type="InterPro" id="IPR001503">
    <property type="entry name" value="Glyco_trans_10"/>
</dbReference>
<evidence type="ECO:0000313" key="13">
    <source>
        <dbReference type="Proteomes" id="UP001286313"/>
    </source>
</evidence>
<feature type="compositionally biased region" description="Basic and acidic residues" evidence="9">
    <location>
        <begin position="337"/>
        <end position="347"/>
    </location>
</feature>
<evidence type="ECO:0000256" key="8">
    <source>
        <dbReference type="ARBA" id="ARBA00023180"/>
    </source>
</evidence>
<name>A0AAE1G0T3_PETCI</name>
<feature type="region of interest" description="Disordered" evidence="9">
    <location>
        <begin position="148"/>
        <end position="201"/>
    </location>
</feature>
<dbReference type="PANTHER" id="PTHR48438:SF1">
    <property type="entry name" value="ALPHA-(1,3)-FUCOSYLTRANSFERASE C-RELATED"/>
    <property type="match status" value="1"/>
</dbReference>
<dbReference type="PANTHER" id="PTHR48438">
    <property type="entry name" value="ALPHA-(1,3)-FUCOSYLTRANSFERASE C-RELATED"/>
    <property type="match status" value="1"/>
</dbReference>
<dbReference type="Proteomes" id="UP001286313">
    <property type="component" value="Unassembled WGS sequence"/>
</dbReference>
<reference evidence="12" key="1">
    <citation type="submission" date="2023-10" db="EMBL/GenBank/DDBJ databases">
        <title>Genome assemblies of two species of porcelain crab, Petrolisthes cinctipes and Petrolisthes manimaculis (Anomura: Porcellanidae).</title>
        <authorList>
            <person name="Angst P."/>
        </authorList>
    </citation>
    <scope>NUCLEOTIDE SEQUENCE</scope>
    <source>
        <strain evidence="12">PB745_01</strain>
        <tissue evidence="12">Gill</tissue>
    </source>
</reference>
<proteinExistence type="predicted"/>
<comment type="caution">
    <text evidence="12">The sequence shown here is derived from an EMBL/GenBank/DDBJ whole genome shotgun (WGS) entry which is preliminary data.</text>
</comment>
<feature type="chain" id="PRO_5041949617" description="Fucosyltransferase N-terminal domain-containing protein" evidence="10">
    <location>
        <begin position="20"/>
        <end position="347"/>
    </location>
</feature>
<evidence type="ECO:0000256" key="3">
    <source>
        <dbReference type="ARBA" id="ARBA00022692"/>
    </source>
</evidence>
<feature type="non-terminal residue" evidence="12">
    <location>
        <position position="1"/>
    </location>
</feature>
<keyword evidence="10" id="KW-0732">Signal</keyword>
<dbReference type="EMBL" id="JAWQEG010000903">
    <property type="protein sequence ID" value="KAK3884247.1"/>
    <property type="molecule type" value="Genomic_DNA"/>
</dbReference>
<evidence type="ECO:0000256" key="9">
    <source>
        <dbReference type="SAM" id="MobiDB-lite"/>
    </source>
</evidence>